<evidence type="ECO:0000313" key="7">
    <source>
        <dbReference type="Proteomes" id="UP001174909"/>
    </source>
</evidence>
<gene>
    <name evidence="6" type="ORF">GBAR_LOCUS7743</name>
</gene>
<dbReference type="InterPro" id="IPR029499">
    <property type="entry name" value="PduO-typ"/>
</dbReference>
<keyword evidence="2 4" id="KW-0547">Nucleotide-binding</keyword>
<evidence type="ECO:0000256" key="4">
    <source>
        <dbReference type="RuleBase" id="RU366026"/>
    </source>
</evidence>
<proteinExistence type="inferred from homology"/>
<evidence type="ECO:0000256" key="3">
    <source>
        <dbReference type="ARBA" id="ARBA00022840"/>
    </source>
</evidence>
<comment type="caution">
    <text evidence="6">The sequence shown here is derived from an EMBL/GenBank/DDBJ whole genome shotgun (WGS) entry which is preliminary data.</text>
</comment>
<dbReference type="GO" id="GO:0005524">
    <property type="term" value="F:ATP binding"/>
    <property type="evidence" value="ECO:0007669"/>
    <property type="project" value="UniProtKB-UniRule"/>
</dbReference>
<evidence type="ECO:0000256" key="1">
    <source>
        <dbReference type="ARBA" id="ARBA00022679"/>
    </source>
</evidence>
<reference evidence="6" key="1">
    <citation type="submission" date="2023-03" db="EMBL/GenBank/DDBJ databases">
        <authorList>
            <person name="Steffen K."/>
            <person name="Cardenas P."/>
        </authorList>
    </citation>
    <scope>NUCLEOTIDE SEQUENCE</scope>
</reference>
<dbReference type="Proteomes" id="UP001174909">
    <property type="component" value="Unassembled WGS sequence"/>
</dbReference>
<evidence type="ECO:0000259" key="5">
    <source>
        <dbReference type="Pfam" id="PF01923"/>
    </source>
</evidence>
<accession>A0AA35RK29</accession>
<feature type="domain" description="Cobalamin adenosyltransferase-like" evidence="5">
    <location>
        <begin position="1"/>
        <end position="112"/>
    </location>
</feature>
<keyword evidence="1 4" id="KW-0808">Transferase</keyword>
<dbReference type="InterPro" id="IPR036451">
    <property type="entry name" value="CblAdoTrfase-like_sf"/>
</dbReference>
<dbReference type="Gene3D" id="1.20.1200.10">
    <property type="entry name" value="Cobalamin adenosyltransferase-like"/>
    <property type="match status" value="1"/>
</dbReference>
<keyword evidence="3 4" id="KW-0067">ATP-binding</keyword>
<dbReference type="NCBIfam" id="TIGR00636">
    <property type="entry name" value="PduO_Nterm"/>
    <property type="match status" value="1"/>
</dbReference>
<dbReference type="SUPFAM" id="SSF89028">
    <property type="entry name" value="Cobalamin adenosyltransferase-like"/>
    <property type="match status" value="1"/>
</dbReference>
<keyword evidence="7" id="KW-1185">Reference proteome</keyword>
<dbReference type="EMBL" id="CASHTH010001148">
    <property type="protein sequence ID" value="CAI8012046.1"/>
    <property type="molecule type" value="Genomic_DNA"/>
</dbReference>
<dbReference type="AlphaFoldDB" id="A0AA35RK29"/>
<protein>
    <submittedName>
        <fullName evidence="6">Cobalamin adenosyltransferase</fullName>
    </submittedName>
</protein>
<dbReference type="PANTHER" id="PTHR12213">
    <property type="entry name" value="CORRINOID ADENOSYLTRANSFERASE"/>
    <property type="match status" value="1"/>
</dbReference>
<sequence>MLQEIQQELFDLGSELATPEDFTYDGMHRMGEEEVTRIERVIDECQEELEPLKSFILPGGGRISAQLHQCRTVCRRAEREILGLSRIENVGEWPLRYVNRLSDLFFVLGRWVGKNLGETEYLWQRGLK</sequence>
<dbReference type="PANTHER" id="PTHR12213:SF0">
    <property type="entry name" value="CORRINOID ADENOSYLTRANSFERASE MMAB"/>
    <property type="match status" value="1"/>
</dbReference>
<name>A0AA35RK29_GEOBA</name>
<dbReference type="InterPro" id="IPR016030">
    <property type="entry name" value="CblAdoTrfase-like"/>
</dbReference>
<comment type="similarity">
    <text evidence="4">Belongs to the Cob(I)alamin adenosyltransferase family.</text>
</comment>
<dbReference type="GO" id="GO:0008817">
    <property type="term" value="F:corrinoid adenosyltransferase activity"/>
    <property type="evidence" value="ECO:0007669"/>
    <property type="project" value="TreeGrafter"/>
</dbReference>
<dbReference type="Pfam" id="PF01923">
    <property type="entry name" value="Cob_adeno_trans"/>
    <property type="match status" value="1"/>
</dbReference>
<evidence type="ECO:0000313" key="6">
    <source>
        <dbReference type="EMBL" id="CAI8012046.1"/>
    </source>
</evidence>
<organism evidence="6 7">
    <name type="scientific">Geodia barretti</name>
    <name type="common">Barrett's horny sponge</name>
    <dbReference type="NCBI Taxonomy" id="519541"/>
    <lineage>
        <taxon>Eukaryota</taxon>
        <taxon>Metazoa</taxon>
        <taxon>Porifera</taxon>
        <taxon>Demospongiae</taxon>
        <taxon>Heteroscleromorpha</taxon>
        <taxon>Tetractinellida</taxon>
        <taxon>Astrophorina</taxon>
        <taxon>Geodiidae</taxon>
        <taxon>Geodia</taxon>
    </lineage>
</organism>
<evidence type="ECO:0000256" key="2">
    <source>
        <dbReference type="ARBA" id="ARBA00022741"/>
    </source>
</evidence>